<dbReference type="GO" id="GO:0016020">
    <property type="term" value="C:membrane"/>
    <property type="evidence" value="ECO:0007669"/>
    <property type="project" value="UniProtKB-SubCell"/>
</dbReference>
<dbReference type="EMBL" id="FNCY01000014">
    <property type="protein sequence ID" value="SDI16504.1"/>
    <property type="molecule type" value="Genomic_DNA"/>
</dbReference>
<dbReference type="SMART" id="SM00100">
    <property type="entry name" value="cNMP"/>
    <property type="match status" value="1"/>
</dbReference>
<evidence type="ECO:0000313" key="8">
    <source>
        <dbReference type="EMBL" id="SDI16504.1"/>
    </source>
</evidence>
<keyword evidence="9" id="KW-1185">Reference proteome</keyword>
<feature type="transmembrane region" description="Helical" evidence="5">
    <location>
        <begin position="203"/>
        <end position="226"/>
    </location>
</feature>
<feature type="transmembrane region" description="Helical" evidence="5">
    <location>
        <begin position="334"/>
        <end position="354"/>
    </location>
</feature>
<feature type="transmembrane region" description="Helical" evidence="5">
    <location>
        <begin position="102"/>
        <end position="123"/>
    </location>
</feature>
<dbReference type="InterPro" id="IPR018488">
    <property type="entry name" value="cNMP-bd_CS"/>
</dbReference>
<dbReference type="Pfam" id="PF00027">
    <property type="entry name" value="cNMP_binding"/>
    <property type="match status" value="1"/>
</dbReference>
<protein>
    <submittedName>
        <fullName evidence="8">STAS domain-containing protein</fullName>
    </submittedName>
</protein>
<feature type="transmembrane region" description="Helical" evidence="5">
    <location>
        <begin position="135"/>
        <end position="160"/>
    </location>
</feature>
<dbReference type="STRING" id="83767.SAMN05660652_02948"/>
<dbReference type="PROSITE" id="PS50042">
    <property type="entry name" value="CNMP_BINDING_3"/>
    <property type="match status" value="1"/>
</dbReference>
<dbReference type="Pfam" id="PF01740">
    <property type="entry name" value="STAS"/>
    <property type="match status" value="1"/>
</dbReference>
<evidence type="ECO:0000259" key="7">
    <source>
        <dbReference type="PROSITE" id="PS50801"/>
    </source>
</evidence>
<evidence type="ECO:0000256" key="2">
    <source>
        <dbReference type="ARBA" id="ARBA00022692"/>
    </source>
</evidence>
<proteinExistence type="predicted"/>
<dbReference type="CDD" id="cd00038">
    <property type="entry name" value="CAP_ED"/>
    <property type="match status" value="1"/>
</dbReference>
<feature type="domain" description="Cyclic nucleotide-binding" evidence="6">
    <location>
        <begin position="598"/>
        <end position="707"/>
    </location>
</feature>
<dbReference type="InterPro" id="IPR018490">
    <property type="entry name" value="cNMP-bd_dom_sf"/>
</dbReference>
<dbReference type="RefSeq" id="WP_176785919.1">
    <property type="nucleotide sequence ID" value="NZ_FNCY01000014.1"/>
</dbReference>
<keyword evidence="3 5" id="KW-1133">Transmembrane helix</keyword>
<dbReference type="InterPro" id="IPR052706">
    <property type="entry name" value="Membrane-Transporter-like"/>
</dbReference>
<name>A0A1G8IC88_9RHOO</name>
<accession>A0A1G8IC88</accession>
<evidence type="ECO:0000259" key="6">
    <source>
        <dbReference type="PROSITE" id="PS50042"/>
    </source>
</evidence>
<reference evidence="8 9" key="1">
    <citation type="submission" date="2016-10" db="EMBL/GenBank/DDBJ databases">
        <authorList>
            <person name="de Groot N.N."/>
        </authorList>
    </citation>
    <scope>NUCLEOTIDE SEQUENCE [LARGE SCALE GENOMIC DNA]</scope>
    <source>
        <strain evidence="8 9">DSM 5885</strain>
    </source>
</reference>
<dbReference type="InterPro" id="IPR000595">
    <property type="entry name" value="cNMP-bd_dom"/>
</dbReference>
<feature type="transmembrane region" description="Helical" evidence="5">
    <location>
        <begin position="49"/>
        <end position="66"/>
    </location>
</feature>
<dbReference type="Gene3D" id="2.60.120.10">
    <property type="entry name" value="Jelly Rolls"/>
    <property type="match status" value="1"/>
</dbReference>
<dbReference type="PANTHER" id="PTHR43310:SF1">
    <property type="entry name" value="SULFATE TRANSPORTER YBAR-RELATED"/>
    <property type="match status" value="1"/>
</dbReference>
<feature type="domain" description="STAS" evidence="7">
    <location>
        <begin position="473"/>
        <end position="574"/>
    </location>
</feature>
<evidence type="ECO:0000256" key="3">
    <source>
        <dbReference type="ARBA" id="ARBA00022989"/>
    </source>
</evidence>
<keyword evidence="4 5" id="KW-0472">Membrane</keyword>
<dbReference type="Proteomes" id="UP000198607">
    <property type="component" value="Unassembled WGS sequence"/>
</dbReference>
<evidence type="ECO:0000256" key="5">
    <source>
        <dbReference type="SAM" id="Phobius"/>
    </source>
</evidence>
<evidence type="ECO:0000313" key="9">
    <source>
        <dbReference type="Proteomes" id="UP000198607"/>
    </source>
</evidence>
<dbReference type="CDD" id="cd07042">
    <property type="entry name" value="STAS_SulP_like_sulfate_transporter"/>
    <property type="match status" value="1"/>
</dbReference>
<dbReference type="InterPro" id="IPR036513">
    <property type="entry name" value="STAS_dom_sf"/>
</dbReference>
<dbReference type="PROSITE" id="PS50801">
    <property type="entry name" value="STAS"/>
    <property type="match status" value="1"/>
</dbReference>
<dbReference type="AlphaFoldDB" id="A0A1G8IC88"/>
<keyword evidence="2 5" id="KW-0812">Transmembrane</keyword>
<dbReference type="PROSITE" id="PS00889">
    <property type="entry name" value="CNMP_BINDING_2"/>
    <property type="match status" value="1"/>
</dbReference>
<feature type="transmembrane region" description="Helical" evidence="5">
    <location>
        <begin position="172"/>
        <end position="191"/>
    </location>
</feature>
<dbReference type="InterPro" id="IPR014710">
    <property type="entry name" value="RmlC-like_jellyroll"/>
</dbReference>
<dbReference type="Pfam" id="PF00916">
    <property type="entry name" value="Sulfate_transp"/>
    <property type="match status" value="1"/>
</dbReference>
<dbReference type="Gene3D" id="3.30.750.24">
    <property type="entry name" value="STAS domain"/>
    <property type="match status" value="1"/>
</dbReference>
<evidence type="ECO:0000256" key="1">
    <source>
        <dbReference type="ARBA" id="ARBA00004141"/>
    </source>
</evidence>
<dbReference type="InterPro" id="IPR011547">
    <property type="entry name" value="SLC26A/SulP_dom"/>
</dbReference>
<dbReference type="PANTHER" id="PTHR43310">
    <property type="entry name" value="SULFATE TRANSPORTER YBAR-RELATED"/>
    <property type="match status" value="1"/>
</dbReference>
<gene>
    <name evidence="8" type="ORF">SAMN05660652_02948</name>
</gene>
<organism evidence="8 9">
    <name type="scientific">Propionivibrio dicarboxylicus</name>
    <dbReference type="NCBI Taxonomy" id="83767"/>
    <lineage>
        <taxon>Bacteria</taxon>
        <taxon>Pseudomonadati</taxon>
        <taxon>Pseudomonadota</taxon>
        <taxon>Betaproteobacteria</taxon>
        <taxon>Rhodocyclales</taxon>
        <taxon>Rhodocyclaceae</taxon>
        <taxon>Propionivibrio</taxon>
    </lineage>
</organism>
<dbReference type="InterPro" id="IPR002645">
    <property type="entry name" value="STAS_dom"/>
</dbReference>
<feature type="transmembrane region" description="Helical" evidence="5">
    <location>
        <begin position="261"/>
        <end position="280"/>
    </location>
</feature>
<sequence length="736" mass="77549">MTAGKNWNWKGDLMGGASAALAAVPVELVYGLFAVAPLGSVYANHGLRAAVWGCVLGGLLGAVFRCTGGMLTGSRPATGLILGALASSLLHHPDIQSARDPLALIFILLLSCTAFAGAMQWLFGVARVGRALKFVPYPVLAGLLCGVACLMTLSALRPIVGVGNGTPWSNVFGVWHPLSAIVAFVTLAVCVKGPKLTKRIPGVVLALFVGTAVHHALVALFGVGMLGSTSGHIDGLVPELSVLQGLREFGPAMLIDWVPTLAPFALSIAAFASLETMLCLSSIESATHVRANGDRELRVQGLANLLAGSFGATPAVGNLSRVVMNVSTGGRTPVSGLAYAAVMALVALVAGHWVGLVPSAVTAGILLFYANAMVDDGVRRLVRQVMRQRSQFAPEQYRTLLVNVTVVFLVALVAVFGGMMKAVGVGVVAAVVIFVHSSMKPPIRRVYACKNCRSLKVRTPAHMEILEAEGGRIAVIEVDGTLFFGTADRLAVEAERVASEASLIIIDMQRVRDVDPTGARTLLQIARKLRGKKVRVAIAGAPRLIESFLTAMGLSVEIPVTDWHADLDVALECAEDELLAKHGVDDCHATVRLSETALTAGLTPMQVDILSGYMNRRVLASEGRVFGQGDAGESVFVATDSVVDILIPLNDGRQKRVASFAPGIVFGEMALLEGKPRSADAVVKGPSAVLELARYRLDEIMQAHPEIACQVLHNLSVILAGRLRLTTQALRLQAEG</sequence>
<dbReference type="SUPFAM" id="SSF51206">
    <property type="entry name" value="cAMP-binding domain-like"/>
    <property type="match status" value="1"/>
</dbReference>
<feature type="transmembrane region" description="Helical" evidence="5">
    <location>
        <begin position="422"/>
        <end position="439"/>
    </location>
</feature>
<feature type="transmembrane region" description="Helical" evidence="5">
    <location>
        <begin position="20"/>
        <end position="43"/>
    </location>
</feature>
<dbReference type="SUPFAM" id="SSF52091">
    <property type="entry name" value="SpoIIaa-like"/>
    <property type="match status" value="1"/>
</dbReference>
<evidence type="ECO:0000256" key="4">
    <source>
        <dbReference type="ARBA" id="ARBA00023136"/>
    </source>
</evidence>
<comment type="subcellular location">
    <subcellularLocation>
        <location evidence="1">Membrane</location>
        <topology evidence="1">Multi-pass membrane protein</topology>
    </subcellularLocation>
</comment>